<comment type="subcellular location">
    <subcellularLocation>
        <location evidence="1 10">Cell outer membrane</location>
        <topology evidence="1 10">Multi-pass membrane protein</topology>
    </subcellularLocation>
</comment>
<dbReference type="InterPro" id="IPR000531">
    <property type="entry name" value="Beta-barrel_TonB"/>
</dbReference>
<feature type="chain" id="PRO_5020659838" evidence="12">
    <location>
        <begin position="24"/>
        <end position="684"/>
    </location>
</feature>
<feature type="domain" description="TonB-dependent receptor plug" evidence="14">
    <location>
        <begin position="50"/>
        <end position="151"/>
    </location>
</feature>
<keyword evidence="9 10" id="KW-0998">Cell outer membrane</keyword>
<dbReference type="PANTHER" id="PTHR30069:SF40">
    <property type="entry name" value="TONB-DEPENDENT RECEPTOR NMB0964-RELATED"/>
    <property type="match status" value="1"/>
</dbReference>
<dbReference type="AlphaFoldDB" id="A0A4R6QUC7"/>
<evidence type="ECO:0000256" key="2">
    <source>
        <dbReference type="ARBA" id="ARBA00009810"/>
    </source>
</evidence>
<dbReference type="GO" id="GO:0015344">
    <property type="term" value="F:siderophore uptake transmembrane transporter activity"/>
    <property type="evidence" value="ECO:0007669"/>
    <property type="project" value="TreeGrafter"/>
</dbReference>
<dbReference type="PANTHER" id="PTHR30069">
    <property type="entry name" value="TONB-DEPENDENT OUTER MEMBRANE RECEPTOR"/>
    <property type="match status" value="1"/>
</dbReference>
<evidence type="ECO:0000256" key="6">
    <source>
        <dbReference type="ARBA" id="ARBA00023077"/>
    </source>
</evidence>
<feature type="domain" description="TonB-dependent receptor-like beta-barrel" evidence="13">
    <location>
        <begin position="231"/>
        <end position="651"/>
    </location>
</feature>
<dbReference type="EMBL" id="SNXS01000001">
    <property type="protein sequence ID" value="TDP74936.1"/>
    <property type="molecule type" value="Genomic_DNA"/>
</dbReference>
<keyword evidence="16" id="KW-1185">Reference proteome</keyword>
<evidence type="ECO:0000256" key="7">
    <source>
        <dbReference type="ARBA" id="ARBA00023136"/>
    </source>
</evidence>
<dbReference type="InterPro" id="IPR039426">
    <property type="entry name" value="TonB-dep_rcpt-like"/>
</dbReference>
<evidence type="ECO:0000256" key="4">
    <source>
        <dbReference type="ARBA" id="ARBA00022452"/>
    </source>
</evidence>
<dbReference type="InParanoid" id="A0A4R6QUC7"/>
<evidence type="ECO:0000256" key="10">
    <source>
        <dbReference type="PROSITE-ProRule" id="PRU01360"/>
    </source>
</evidence>
<keyword evidence="12" id="KW-0732">Signal</keyword>
<dbReference type="GO" id="GO:0044718">
    <property type="term" value="P:siderophore transmembrane transport"/>
    <property type="evidence" value="ECO:0007669"/>
    <property type="project" value="TreeGrafter"/>
</dbReference>
<dbReference type="InterPro" id="IPR037066">
    <property type="entry name" value="Plug_dom_sf"/>
</dbReference>
<comment type="similarity">
    <text evidence="2 10 11">Belongs to the TonB-dependent receptor family.</text>
</comment>
<name>A0A4R6QUC7_9BURK</name>
<dbReference type="InterPro" id="IPR012910">
    <property type="entry name" value="Plug_dom"/>
</dbReference>
<keyword evidence="7 10" id="KW-0472">Membrane</keyword>
<reference evidence="15 16" key="1">
    <citation type="submission" date="2019-03" db="EMBL/GenBank/DDBJ databases">
        <title>Genomic Encyclopedia of Type Strains, Phase IV (KMG-IV): sequencing the most valuable type-strain genomes for metagenomic binning, comparative biology and taxonomic classification.</title>
        <authorList>
            <person name="Goeker M."/>
        </authorList>
    </citation>
    <scope>NUCLEOTIDE SEQUENCE [LARGE SCALE GENOMIC DNA]</scope>
    <source>
        <strain evidence="15 16">DSM 16998</strain>
    </source>
</reference>
<evidence type="ECO:0000256" key="11">
    <source>
        <dbReference type="RuleBase" id="RU003357"/>
    </source>
</evidence>
<dbReference type="RefSeq" id="WP_133699525.1">
    <property type="nucleotide sequence ID" value="NZ_SNXS01000001.1"/>
</dbReference>
<accession>A0A4R6QUC7</accession>
<evidence type="ECO:0000313" key="15">
    <source>
        <dbReference type="EMBL" id="TDP74936.1"/>
    </source>
</evidence>
<evidence type="ECO:0000256" key="9">
    <source>
        <dbReference type="ARBA" id="ARBA00023237"/>
    </source>
</evidence>
<dbReference type="GO" id="GO:0009279">
    <property type="term" value="C:cell outer membrane"/>
    <property type="evidence" value="ECO:0007669"/>
    <property type="project" value="UniProtKB-SubCell"/>
</dbReference>
<proteinExistence type="inferred from homology"/>
<evidence type="ECO:0000256" key="12">
    <source>
        <dbReference type="SAM" id="SignalP"/>
    </source>
</evidence>
<evidence type="ECO:0000256" key="3">
    <source>
        <dbReference type="ARBA" id="ARBA00022448"/>
    </source>
</evidence>
<dbReference type="Gene3D" id="2.170.130.10">
    <property type="entry name" value="TonB-dependent receptor, plug domain"/>
    <property type="match status" value="1"/>
</dbReference>
<sequence>MTSFVPRLSLLSLACLLSVPALAQVGDAAAVSTLKPVLITGNPLRNNELSPPASVLSGEQLLLKRGSSLGETLAEEPGVSSSYFGPNSNRPVIRGLDGDRVRMLSNSGASVDASSLSFDHALPIDPLVIERVEVLRGAAALLYGGSAVGGVVNTLDNRIPKTALSGLSGQGELRLGGAANERSGSVLVEAGNKAFALHADAFDRRSNDLRVPRFSGVIDGETLAPSSRVRNSASEARGGALGASATFAQGYAGVSVDDYRNTYGITMEPDVTIRMQSQRLATAGEWRDERAPLRRLSWQASRTRYQHQEVEGSGEVGTTFKSRGSNGRLELEHAPLGAVRGLFGLQLDNSDFSALGAEAFVPSTRTRSSALFGLEQWSEGALSLGAGLRAESVKVSSLGDEAGVEEPRFGAASSRSFAPRSASLSAGYRLDEHWSLSANLSSTQRAPVYYELYANGLHLATGSFEIGDANLGLERARGVDLGLQWQQGHSLVRAQVFSTRFASFIALDATGAMVSMPNEEGGVSETPEYRFKAVRATLQGFELEARHRLPESLTGRDWQLDISGQLDAVHGRNLDSGEPLPRLAPLRAGIALEGRHGPWGMKLELRRANAQNRVNAQDQATAGYTMLKAALTRQFSLGSSDATWFLKLDNLNNALAYSSSSMLQMRGLSPLPGRSLQTGVQLRF</sequence>
<dbReference type="PROSITE" id="PS52016">
    <property type="entry name" value="TONB_DEPENDENT_REC_3"/>
    <property type="match status" value="1"/>
</dbReference>
<dbReference type="OrthoDB" id="9795928at2"/>
<dbReference type="Pfam" id="PF00593">
    <property type="entry name" value="TonB_dep_Rec_b-barrel"/>
    <property type="match status" value="1"/>
</dbReference>
<dbReference type="Pfam" id="PF07715">
    <property type="entry name" value="Plug"/>
    <property type="match status" value="1"/>
</dbReference>
<evidence type="ECO:0000256" key="1">
    <source>
        <dbReference type="ARBA" id="ARBA00004571"/>
    </source>
</evidence>
<keyword evidence="6 11" id="KW-0798">TonB box</keyword>
<comment type="caution">
    <text evidence="15">The sequence shown here is derived from an EMBL/GenBank/DDBJ whole genome shotgun (WGS) entry which is preliminary data.</text>
</comment>
<evidence type="ECO:0000256" key="5">
    <source>
        <dbReference type="ARBA" id="ARBA00022692"/>
    </source>
</evidence>
<evidence type="ECO:0000259" key="13">
    <source>
        <dbReference type="Pfam" id="PF00593"/>
    </source>
</evidence>
<organism evidence="15 16">
    <name type="scientific">Roseateles toxinivorans</name>
    <dbReference type="NCBI Taxonomy" id="270368"/>
    <lineage>
        <taxon>Bacteria</taxon>
        <taxon>Pseudomonadati</taxon>
        <taxon>Pseudomonadota</taxon>
        <taxon>Betaproteobacteria</taxon>
        <taxon>Burkholderiales</taxon>
        <taxon>Sphaerotilaceae</taxon>
        <taxon>Roseateles</taxon>
    </lineage>
</organism>
<keyword evidence="4 10" id="KW-1134">Transmembrane beta strand</keyword>
<keyword evidence="5 10" id="KW-0812">Transmembrane</keyword>
<dbReference type="InterPro" id="IPR036942">
    <property type="entry name" value="Beta-barrel_TonB_sf"/>
</dbReference>
<feature type="signal peptide" evidence="12">
    <location>
        <begin position="1"/>
        <end position="23"/>
    </location>
</feature>
<dbReference type="Proteomes" id="UP000295361">
    <property type="component" value="Unassembled WGS sequence"/>
</dbReference>
<dbReference type="SUPFAM" id="SSF56935">
    <property type="entry name" value="Porins"/>
    <property type="match status" value="1"/>
</dbReference>
<keyword evidence="8 15" id="KW-0675">Receptor</keyword>
<evidence type="ECO:0000256" key="8">
    <source>
        <dbReference type="ARBA" id="ARBA00023170"/>
    </source>
</evidence>
<gene>
    <name evidence="15" type="ORF">DES47_1011006</name>
</gene>
<protein>
    <submittedName>
        <fullName evidence="15">Iron complex outermembrane receptor protein</fullName>
    </submittedName>
</protein>
<evidence type="ECO:0000313" key="16">
    <source>
        <dbReference type="Proteomes" id="UP000295361"/>
    </source>
</evidence>
<keyword evidence="3 10" id="KW-0813">Transport</keyword>
<dbReference type="Gene3D" id="2.40.170.20">
    <property type="entry name" value="TonB-dependent receptor, beta-barrel domain"/>
    <property type="match status" value="1"/>
</dbReference>
<evidence type="ECO:0000259" key="14">
    <source>
        <dbReference type="Pfam" id="PF07715"/>
    </source>
</evidence>